<dbReference type="SUPFAM" id="SSF50969">
    <property type="entry name" value="YVTN repeat-like/Quinoprotein amine dehydrogenase"/>
    <property type="match status" value="1"/>
</dbReference>
<evidence type="ECO:0008006" key="4">
    <source>
        <dbReference type="Google" id="ProtNLM"/>
    </source>
</evidence>
<evidence type="ECO:0000313" key="2">
    <source>
        <dbReference type="EMBL" id="KAK9689743.1"/>
    </source>
</evidence>
<name>A0AAW1IK33_SAPOF</name>
<dbReference type="EMBL" id="JBDFQZ010000009">
    <property type="protein sequence ID" value="KAK9689742.1"/>
    <property type="molecule type" value="Genomic_DNA"/>
</dbReference>
<evidence type="ECO:0000256" key="1">
    <source>
        <dbReference type="ARBA" id="ARBA00004906"/>
    </source>
</evidence>
<dbReference type="AlphaFoldDB" id="A0AAW1IK33"/>
<comment type="caution">
    <text evidence="2">The sequence shown here is derived from an EMBL/GenBank/DDBJ whole genome shotgun (WGS) entry which is preliminary data.</text>
</comment>
<keyword evidence="3" id="KW-1185">Reference proteome</keyword>
<dbReference type="InterPro" id="IPR045068">
    <property type="entry name" value="BACURD1-3"/>
</dbReference>
<organism evidence="2 3">
    <name type="scientific">Saponaria officinalis</name>
    <name type="common">Common soapwort</name>
    <name type="synonym">Lychnis saponaria</name>
    <dbReference type="NCBI Taxonomy" id="3572"/>
    <lineage>
        <taxon>Eukaryota</taxon>
        <taxon>Viridiplantae</taxon>
        <taxon>Streptophyta</taxon>
        <taxon>Embryophyta</taxon>
        <taxon>Tracheophyta</taxon>
        <taxon>Spermatophyta</taxon>
        <taxon>Magnoliopsida</taxon>
        <taxon>eudicotyledons</taxon>
        <taxon>Gunneridae</taxon>
        <taxon>Pentapetalae</taxon>
        <taxon>Caryophyllales</taxon>
        <taxon>Caryophyllaceae</taxon>
        <taxon>Caryophylleae</taxon>
        <taxon>Saponaria</taxon>
    </lineage>
</organism>
<dbReference type="InterPro" id="IPR011044">
    <property type="entry name" value="Quino_amine_DH_bsu"/>
</dbReference>
<gene>
    <name evidence="2" type="ORF">RND81_09G077900</name>
</gene>
<accession>A0AAW1IK33</accession>
<proteinExistence type="predicted"/>
<dbReference type="EMBL" id="JBDFQZ010000009">
    <property type="protein sequence ID" value="KAK9689743.1"/>
    <property type="molecule type" value="Genomic_DNA"/>
</dbReference>
<dbReference type="SUPFAM" id="SSF54695">
    <property type="entry name" value="POZ domain"/>
    <property type="match status" value="1"/>
</dbReference>
<dbReference type="Proteomes" id="UP001443914">
    <property type="component" value="Unassembled WGS sequence"/>
</dbReference>
<evidence type="ECO:0000313" key="3">
    <source>
        <dbReference type="Proteomes" id="UP001443914"/>
    </source>
</evidence>
<protein>
    <recommendedName>
        <fullName evidence="4">BTB/POZ domain-containing protein</fullName>
    </recommendedName>
</protein>
<reference evidence="2 3" key="1">
    <citation type="submission" date="2024-03" db="EMBL/GenBank/DDBJ databases">
        <title>WGS assembly of Saponaria officinalis var. Norfolk2.</title>
        <authorList>
            <person name="Jenkins J."/>
            <person name="Shu S."/>
            <person name="Grimwood J."/>
            <person name="Barry K."/>
            <person name="Goodstein D."/>
            <person name="Schmutz J."/>
            <person name="Leebens-Mack J."/>
            <person name="Osbourn A."/>
        </authorList>
    </citation>
    <scope>NUCLEOTIDE SEQUENCE [LARGE SCALE GENOMIC DNA]</scope>
    <source>
        <strain evidence="3">cv. Norfolk2</strain>
        <strain evidence="2">JIC</strain>
        <tissue evidence="2">Leaf</tissue>
    </source>
</reference>
<dbReference type="PANTHER" id="PTHR11145">
    <property type="entry name" value="BTB/POZ DOMAIN-CONTAINING ADAPTER FOR CUL3-MEDIATED RHOA DEGRADATION PROTEIN FAMILY MEMBER"/>
    <property type="match status" value="1"/>
</dbReference>
<comment type="pathway">
    <text evidence="1">Protein modification; protein ubiquitination.</text>
</comment>
<dbReference type="PANTHER" id="PTHR11145:SF8">
    <property type="entry name" value="RE57120P"/>
    <property type="match status" value="1"/>
</dbReference>
<dbReference type="InterPro" id="IPR011333">
    <property type="entry name" value="SKP1/BTB/POZ_sf"/>
</dbReference>
<sequence length="433" mass="46868">MNSEPNNRVKLNAGGKHFETTFSTLQHSSLLLPTTTTTTIPLFMDVDPHHMSTLLSHSRRPPLCSPPPLSPFDASLSSTVSPPLHPLISTFSLSSSSLLLAHGGLISRFHPSSLSLSSSTRTHLHHISSLSPVSATVSAAASDFFSSPPGLHLFDPTRHLATILWSDTSDPRTDKSRVTALDSSESESTHLFACFDCRHRENAVLVLDKSTLRVVSEIGRQSGNSAKSAALSKLKWVPSMGVLVGSSVTGGAFGYSGYIRMWDTRSGKEVWETGEPGGSGRSNRLGDTMADVDVDVDGMYIAKVGSRSGDVGVADMRRLGDDPWVYLEDSNPGLRGSGPVRESAVVHCWKEHIFVARDRALEAWSRVNGGGGGEGETRWGRYRRNYVDKEEDEKRGIIRKIGGGGNRLFVARENVEGVEVWEGSRSSGLIMVS</sequence>